<accession>N6UWS1</accession>
<dbReference type="Proteomes" id="UP000012429">
    <property type="component" value="Unassembled WGS sequence"/>
</dbReference>
<organism evidence="1 2">
    <name type="scientific">Rhizobium freirei PRF 81</name>
    <dbReference type="NCBI Taxonomy" id="363754"/>
    <lineage>
        <taxon>Bacteria</taxon>
        <taxon>Pseudomonadati</taxon>
        <taxon>Pseudomonadota</taxon>
        <taxon>Alphaproteobacteria</taxon>
        <taxon>Hyphomicrobiales</taxon>
        <taxon>Rhizobiaceae</taxon>
        <taxon>Rhizobium/Agrobacterium group</taxon>
        <taxon>Rhizobium</taxon>
    </lineage>
</organism>
<keyword evidence="2" id="KW-1185">Reference proteome</keyword>
<proteinExistence type="predicted"/>
<dbReference type="STRING" id="363754.RHSP_55579"/>
<dbReference type="AlphaFoldDB" id="N6UWS1"/>
<protein>
    <submittedName>
        <fullName evidence="1">Uncharacterized protein</fullName>
    </submittedName>
</protein>
<evidence type="ECO:0000313" key="2">
    <source>
        <dbReference type="Proteomes" id="UP000012429"/>
    </source>
</evidence>
<gene>
    <name evidence="1" type="ORF">RHSP_55579</name>
</gene>
<dbReference type="EMBL" id="AQHN01000084">
    <property type="protein sequence ID" value="ENN85196.1"/>
    <property type="molecule type" value="Genomic_DNA"/>
</dbReference>
<reference evidence="1 2" key="1">
    <citation type="journal article" date="2012" name="BMC Genomics">
        <title>Genomic basis of broad host range and environmental adaptability of Rhizobium tropici CIAT 899 and Rhizobium sp. PRF 81 which are used in inoculants for common bean (Phaseolus vulgaris L.).</title>
        <authorList>
            <person name="Ormeno-Orrillo E."/>
            <person name="Menna P."/>
            <person name="Almeida L.G."/>
            <person name="Ollero F.J."/>
            <person name="Nicolas M.F."/>
            <person name="Pains Rodrigues E."/>
            <person name="Shigueyoshi Nakatani A."/>
            <person name="Silva Batista J.S."/>
            <person name="Oliveira Chueire L.M."/>
            <person name="Souza R.C."/>
            <person name="Ribeiro Vasconcelos A.T."/>
            <person name="Megias M."/>
            <person name="Hungria M."/>
            <person name="Martinez-Romero E."/>
        </authorList>
    </citation>
    <scope>NUCLEOTIDE SEQUENCE [LARGE SCALE GENOMIC DNA]</scope>
    <source>
        <strain evidence="1 2">PRF 81</strain>
    </source>
</reference>
<evidence type="ECO:0000313" key="1">
    <source>
        <dbReference type="EMBL" id="ENN85196.1"/>
    </source>
</evidence>
<name>N6UWS1_9HYPH</name>
<comment type="caution">
    <text evidence="1">The sequence shown here is derived from an EMBL/GenBank/DDBJ whole genome shotgun (WGS) entry which is preliminary data.</text>
</comment>
<sequence>MPARGHVIHTSTTPNPPRIFAHLNGSATFPKGRNRPIRPFDRSRFDWETVSNLIVMRSPVTMRTGRNAARLRITSMNRLVSLCQ</sequence>
<dbReference type="PATRIC" id="fig|363754.4.peg.5259"/>